<keyword evidence="2" id="KW-1185">Reference proteome</keyword>
<evidence type="ECO:0000313" key="2">
    <source>
        <dbReference type="Proteomes" id="UP000230002"/>
    </source>
</evidence>
<protein>
    <recommendedName>
        <fullName evidence="3">BTB domain-containing protein</fullName>
    </recommendedName>
</protein>
<dbReference type="STRING" id="1077348.A0A2G8RZA6"/>
<evidence type="ECO:0008006" key="3">
    <source>
        <dbReference type="Google" id="ProtNLM"/>
    </source>
</evidence>
<dbReference type="OrthoDB" id="3027208at2759"/>
<name>A0A2G8RZA6_9APHY</name>
<evidence type="ECO:0000313" key="1">
    <source>
        <dbReference type="EMBL" id="PIL26648.1"/>
    </source>
</evidence>
<sequence length="188" mass="21055">MFSVPQPVLPAPSDVFNGQPLPVVHVSDSAHDFRQLLHMLYDGVRFMPPDLPVAFSVIAAVARLGHKYQIEPSSRSYEEWLKQGGRSSHLCDHILPFSWVEALNLIQLIGETDMLPLAIYHCCQSRSFLSNGTQRADGTVETLDPPMLERCACYNARTRSIQRQALLNFEIFRAGPSESCRREGGADE</sequence>
<organism evidence="1 2">
    <name type="scientific">Ganoderma sinense ZZ0214-1</name>
    <dbReference type="NCBI Taxonomy" id="1077348"/>
    <lineage>
        <taxon>Eukaryota</taxon>
        <taxon>Fungi</taxon>
        <taxon>Dikarya</taxon>
        <taxon>Basidiomycota</taxon>
        <taxon>Agaricomycotina</taxon>
        <taxon>Agaricomycetes</taxon>
        <taxon>Polyporales</taxon>
        <taxon>Polyporaceae</taxon>
        <taxon>Ganoderma</taxon>
    </lineage>
</organism>
<comment type="caution">
    <text evidence="1">The sequence shown here is derived from an EMBL/GenBank/DDBJ whole genome shotgun (WGS) entry which is preliminary data.</text>
</comment>
<proteinExistence type="predicted"/>
<dbReference type="AlphaFoldDB" id="A0A2G8RZA6"/>
<accession>A0A2G8RZA6</accession>
<reference evidence="1 2" key="1">
    <citation type="journal article" date="2015" name="Sci. Rep.">
        <title>Chromosome-level genome map provides insights into diverse defense mechanisms in the medicinal fungus Ganoderma sinense.</title>
        <authorList>
            <person name="Zhu Y."/>
            <person name="Xu J."/>
            <person name="Sun C."/>
            <person name="Zhou S."/>
            <person name="Xu H."/>
            <person name="Nelson D.R."/>
            <person name="Qian J."/>
            <person name="Song J."/>
            <person name="Luo H."/>
            <person name="Xiang L."/>
            <person name="Li Y."/>
            <person name="Xu Z."/>
            <person name="Ji A."/>
            <person name="Wang L."/>
            <person name="Lu S."/>
            <person name="Hayward A."/>
            <person name="Sun W."/>
            <person name="Li X."/>
            <person name="Schwartz D.C."/>
            <person name="Wang Y."/>
            <person name="Chen S."/>
        </authorList>
    </citation>
    <scope>NUCLEOTIDE SEQUENCE [LARGE SCALE GENOMIC DNA]</scope>
    <source>
        <strain evidence="1 2">ZZ0214-1</strain>
    </source>
</reference>
<dbReference type="Proteomes" id="UP000230002">
    <property type="component" value="Unassembled WGS sequence"/>
</dbReference>
<gene>
    <name evidence="1" type="ORF">GSI_11273</name>
</gene>
<dbReference type="EMBL" id="AYKW01000042">
    <property type="protein sequence ID" value="PIL26648.1"/>
    <property type="molecule type" value="Genomic_DNA"/>
</dbReference>